<gene>
    <name evidence="1" type="ORF">SAMN04488136_12163</name>
</gene>
<dbReference type="RefSeq" id="WP_245696724.1">
    <property type="nucleotide sequence ID" value="NZ_FNDD01000021.1"/>
</dbReference>
<dbReference type="InterPro" id="IPR023346">
    <property type="entry name" value="Lysozyme-like_dom_sf"/>
</dbReference>
<dbReference type="EMBL" id="FNDD01000021">
    <property type="protein sequence ID" value="SDH61032.1"/>
    <property type="molecule type" value="Genomic_DNA"/>
</dbReference>
<dbReference type="PANTHER" id="PTHR34408:SF1">
    <property type="entry name" value="GLYCOSYL HYDROLASE FAMILY 19 DOMAIN-CONTAINING PROTEIN HI_1415"/>
    <property type="match status" value="1"/>
</dbReference>
<protein>
    <submittedName>
        <fullName evidence="1">Predicted chitinase</fullName>
    </submittedName>
</protein>
<dbReference type="Proteomes" id="UP000198854">
    <property type="component" value="Unassembled WGS sequence"/>
</dbReference>
<organism evidence="1 2">
    <name type="scientific">Vibrio xiamenensis</name>
    <dbReference type="NCBI Taxonomy" id="861298"/>
    <lineage>
        <taxon>Bacteria</taxon>
        <taxon>Pseudomonadati</taxon>
        <taxon>Pseudomonadota</taxon>
        <taxon>Gammaproteobacteria</taxon>
        <taxon>Vibrionales</taxon>
        <taxon>Vibrionaceae</taxon>
        <taxon>Vibrio</taxon>
    </lineage>
</organism>
<proteinExistence type="predicted"/>
<dbReference type="InterPro" id="IPR052354">
    <property type="entry name" value="Cell_Wall_Dynamics_Protein"/>
</dbReference>
<dbReference type="SUPFAM" id="SSF53955">
    <property type="entry name" value="Lysozyme-like"/>
    <property type="match status" value="1"/>
</dbReference>
<keyword evidence="2" id="KW-1185">Reference proteome</keyword>
<evidence type="ECO:0000313" key="2">
    <source>
        <dbReference type="Proteomes" id="UP000198854"/>
    </source>
</evidence>
<sequence>MSAVFPILKRDGSAYANLTEFKQDLNKSTSGRYILSTGHGWHGGVHLNSQSFPWGKGLRSIQAMLGGKVAAYRINDDYVSSEYMGKTFKFSNNFVLLEHEYADPTEGSDKVFTFYTLYMHLAPPSAIGVNAEFATRYKMDAEKTKVRSFATSGVPDSLGTPEKTVSLPLGTEFEYLDADSKTYRSFSINNTVHAMIRCKLLTNNSDFVDKEVWIASGNGVDSDTSRFNFLNTPGGHLALTTPEPEWMTGSDIKRDGSVVAIKKPDGEDTRISIDAGSDLGYLSLNEFSQDSNATKQHEYVVHIEMFSIDKPEEYFLKQFENMNQTPIDGTVSDGAVKPGNPLFSQLVTLTSEEADSTPPPTTTEALITRLNGKREKLEKLIVQHQSEWCQDSANTHLESIKESAKKVLDRLFENSFISRDEYKDSKWHNKLEEVYQSFFAQQQEKAKLLAWIQDASDVIHANPKPYYLWPFALKLGELINIDMIYSANLRQNRNVCLNILPYLNKYAKKYNMNSPVVIAHFLSQLAHESGFTASTESLSYSPKRMRQIFGCKGGPKNYVSETDSCSLGKLREKLWTEENKYSRNSRNLGNYVYADRMGNGNESSGDGYKYRGRGLIQLTGRDKYSEFTNFHNLHNPDDIKNFLTNPELLSSSIEYATSSAFYYWFDFKDIKNEDAESYTVREITKKVNGGINGLEDRKNRFRAVAEVLGINNVDEYVND</sequence>
<dbReference type="PANTHER" id="PTHR34408">
    <property type="entry name" value="FAMILY PROTEIN, PUTATIVE-RELATED"/>
    <property type="match status" value="1"/>
</dbReference>
<accession>A0A1G8DTN4</accession>
<dbReference type="Gene3D" id="1.10.530.10">
    <property type="match status" value="1"/>
</dbReference>
<dbReference type="AlphaFoldDB" id="A0A1G8DTN4"/>
<evidence type="ECO:0000313" key="1">
    <source>
        <dbReference type="EMBL" id="SDH61032.1"/>
    </source>
</evidence>
<name>A0A1G8DTN4_9VIBR</name>
<reference evidence="1 2" key="1">
    <citation type="submission" date="2016-10" db="EMBL/GenBank/DDBJ databases">
        <authorList>
            <person name="de Groot N.N."/>
        </authorList>
    </citation>
    <scope>NUCLEOTIDE SEQUENCE [LARGE SCALE GENOMIC DNA]</scope>
    <source>
        <strain evidence="1 2">CGMCC 1.10228</strain>
    </source>
</reference>
<dbReference type="STRING" id="861298.SAMN04488136_12163"/>